<feature type="chain" id="PRO_5043362162" evidence="1">
    <location>
        <begin position="21"/>
        <end position="333"/>
    </location>
</feature>
<keyword evidence="3" id="KW-1185">Reference proteome</keyword>
<dbReference type="EMBL" id="JAVHNS010000002">
    <property type="protein sequence ID" value="KAK6362363.1"/>
    <property type="molecule type" value="Genomic_DNA"/>
</dbReference>
<accession>A0AAV9VLB0</accession>
<evidence type="ECO:0000256" key="1">
    <source>
        <dbReference type="SAM" id="SignalP"/>
    </source>
</evidence>
<feature type="signal peptide" evidence="1">
    <location>
        <begin position="1"/>
        <end position="20"/>
    </location>
</feature>
<sequence>MAKSFICGSVFASALFAVQGEGYILSLPIWNQYIQKEWNNLEAIGRQIDNLKYTITFDCPVGGPLFLPTFAYNRSLLSLLDILGEARVAFELSFAKMNQLSRMMRSQGLSSGGEPTTDLPLVLQEMLDNGWDQLWPNDEIKSLLSEIQHIGTDSVINAMRISDYINDIPGWERRDDTTDQNHIDRLARLIDSNGVFTVGGAVEGIIVGPQPTRKLLTTQLSRVFNFLRFHEAQFRSYAKNASISMANPALLEIIRKSDPNYGAGEEPFTFADLFANIAKWFSCWVPEFQDLLYLIEKQLGSVPEPEVGLTVVPTGGTASDYGIGLNEHMGDGV</sequence>
<reference evidence="2 3" key="1">
    <citation type="submission" date="2019-10" db="EMBL/GenBank/DDBJ databases">
        <authorList>
            <person name="Palmer J.M."/>
        </authorList>
    </citation>
    <scope>NUCLEOTIDE SEQUENCE [LARGE SCALE GENOMIC DNA]</scope>
    <source>
        <strain evidence="2 3">TWF730</strain>
    </source>
</reference>
<dbReference type="AlphaFoldDB" id="A0AAV9VLB0"/>
<organism evidence="2 3">
    <name type="scientific">Orbilia blumenaviensis</name>
    <dbReference type="NCBI Taxonomy" id="1796055"/>
    <lineage>
        <taxon>Eukaryota</taxon>
        <taxon>Fungi</taxon>
        <taxon>Dikarya</taxon>
        <taxon>Ascomycota</taxon>
        <taxon>Pezizomycotina</taxon>
        <taxon>Orbiliomycetes</taxon>
        <taxon>Orbiliales</taxon>
        <taxon>Orbiliaceae</taxon>
        <taxon>Orbilia</taxon>
    </lineage>
</organism>
<name>A0AAV9VLB0_9PEZI</name>
<evidence type="ECO:0000313" key="2">
    <source>
        <dbReference type="EMBL" id="KAK6362363.1"/>
    </source>
</evidence>
<evidence type="ECO:0000313" key="3">
    <source>
        <dbReference type="Proteomes" id="UP001373714"/>
    </source>
</evidence>
<proteinExistence type="predicted"/>
<dbReference type="Proteomes" id="UP001373714">
    <property type="component" value="Unassembled WGS sequence"/>
</dbReference>
<gene>
    <name evidence="2" type="ORF">TWF730_006055</name>
</gene>
<protein>
    <submittedName>
        <fullName evidence="2">Uncharacterized protein</fullName>
    </submittedName>
</protein>
<keyword evidence="1" id="KW-0732">Signal</keyword>
<comment type="caution">
    <text evidence="2">The sequence shown here is derived from an EMBL/GenBank/DDBJ whole genome shotgun (WGS) entry which is preliminary data.</text>
</comment>